<name>A0A9J6RQ89_9GAMM</name>
<gene>
    <name evidence="1" type="ORF">O0V09_16120</name>
</gene>
<proteinExistence type="predicted"/>
<comment type="caution">
    <text evidence="1">The sequence shown here is derived from an EMBL/GenBank/DDBJ whole genome shotgun (WGS) entry which is preliminary data.</text>
</comment>
<protein>
    <submittedName>
        <fullName evidence="1">Integrating conjugative element protein</fullName>
    </submittedName>
</protein>
<dbReference type="RefSeq" id="WP_268905252.1">
    <property type="nucleotide sequence ID" value="NZ_JAPTGG010000016.1"/>
</dbReference>
<dbReference type="AlphaFoldDB" id="A0A9J6RQ89"/>
<sequence length="164" mass="18187">MRGLIGIMCFLLCVGVDAREPLTVIYDSGDTLSLEPYLPKRAPREEVTLQEKKDQLPFNLPITTPSMQSGKVTVTPKALRYLQRPLFLVGADQDSRDWLVEKREQLIRIGAVGLLVEATTQKDVEAVLAVAEGLRLVPASAEGFATRLGLTHYPILLSKEGWEQ</sequence>
<reference evidence="1 2" key="1">
    <citation type="submission" date="2022-12" db="EMBL/GenBank/DDBJ databases">
        <title>Dasania phycosphaerae sp. nov., isolated from particulate material of the south coast of Korea.</title>
        <authorList>
            <person name="Jiang Y."/>
        </authorList>
    </citation>
    <scope>NUCLEOTIDE SEQUENCE [LARGE SCALE GENOMIC DNA]</scope>
    <source>
        <strain evidence="1 2">GY-19</strain>
    </source>
</reference>
<evidence type="ECO:0000313" key="2">
    <source>
        <dbReference type="Proteomes" id="UP001069090"/>
    </source>
</evidence>
<organism evidence="1 2">
    <name type="scientific">Dasania phycosphaerae</name>
    <dbReference type="NCBI Taxonomy" id="2950436"/>
    <lineage>
        <taxon>Bacteria</taxon>
        <taxon>Pseudomonadati</taxon>
        <taxon>Pseudomonadota</taxon>
        <taxon>Gammaproteobacteria</taxon>
        <taxon>Cellvibrionales</taxon>
        <taxon>Spongiibacteraceae</taxon>
        <taxon>Dasania</taxon>
    </lineage>
</organism>
<dbReference type="Pfam" id="PF11072">
    <property type="entry name" value="DUF2859"/>
    <property type="match status" value="1"/>
</dbReference>
<dbReference type="Proteomes" id="UP001069090">
    <property type="component" value="Unassembled WGS sequence"/>
</dbReference>
<evidence type="ECO:0000313" key="1">
    <source>
        <dbReference type="EMBL" id="MCZ0866739.1"/>
    </source>
</evidence>
<dbReference type="NCBIfam" id="TIGR03765">
    <property type="entry name" value="ICE_PFL_4695"/>
    <property type="match status" value="1"/>
</dbReference>
<keyword evidence="2" id="KW-1185">Reference proteome</keyword>
<accession>A0A9J6RQ89</accession>
<dbReference type="EMBL" id="JAPTGG010000016">
    <property type="protein sequence ID" value="MCZ0866739.1"/>
    <property type="molecule type" value="Genomic_DNA"/>
</dbReference>
<dbReference type="InterPro" id="IPR021300">
    <property type="entry name" value="Integr_conj_element_PFL4695"/>
</dbReference>